<dbReference type="PANTHER" id="PTHR46947">
    <property type="entry name" value="WD REPEAT-CONTAINING PROTEIN 73"/>
    <property type="match status" value="1"/>
</dbReference>
<dbReference type="AlphaFoldDB" id="A0A8J6E7W2"/>
<gene>
    <name evidence="2" type="ORF">GDO78_022317</name>
</gene>
<comment type="caution">
    <text evidence="2">The sequence shown here is derived from an EMBL/GenBank/DDBJ whole genome shotgun (WGS) entry which is preliminary data.</text>
</comment>
<reference evidence="2" key="1">
    <citation type="thesis" date="2020" institute="ProQuest LLC" country="789 East Eisenhower Parkway, Ann Arbor, MI, USA">
        <title>Comparative Genomics and Chromosome Evolution.</title>
        <authorList>
            <person name="Mudd A.B."/>
        </authorList>
    </citation>
    <scope>NUCLEOTIDE SEQUENCE</scope>
    <source>
        <strain evidence="2">HN-11 Male</strain>
        <tissue evidence="2">Kidney and liver</tissue>
    </source>
</reference>
<dbReference type="SUPFAM" id="SSF50978">
    <property type="entry name" value="WD40 repeat-like"/>
    <property type="match status" value="1"/>
</dbReference>
<dbReference type="GO" id="GO:0005829">
    <property type="term" value="C:cytosol"/>
    <property type="evidence" value="ECO:0007669"/>
    <property type="project" value="TreeGrafter"/>
</dbReference>
<evidence type="ECO:0000313" key="2">
    <source>
        <dbReference type="EMBL" id="KAG9463137.1"/>
    </source>
</evidence>
<dbReference type="Gene3D" id="2.130.10.10">
    <property type="entry name" value="YVTN repeat-like/Quinoprotein amine dehydrogenase"/>
    <property type="match status" value="1"/>
</dbReference>
<proteinExistence type="predicted"/>
<dbReference type="InterPro" id="IPR036322">
    <property type="entry name" value="WD40_repeat_dom_sf"/>
</dbReference>
<dbReference type="Proteomes" id="UP000770717">
    <property type="component" value="Unassembled WGS sequence"/>
</dbReference>
<dbReference type="InterPro" id="IPR001680">
    <property type="entry name" value="WD40_rpt"/>
</dbReference>
<dbReference type="InterPro" id="IPR042795">
    <property type="entry name" value="Wdr73"/>
</dbReference>
<dbReference type="InterPro" id="IPR015943">
    <property type="entry name" value="WD40/YVTN_repeat-like_dom_sf"/>
</dbReference>
<keyword evidence="1" id="KW-0677">Repeat</keyword>
<dbReference type="SMART" id="SM00320">
    <property type="entry name" value="WD40"/>
    <property type="match status" value="2"/>
</dbReference>
<evidence type="ECO:0000313" key="3">
    <source>
        <dbReference type="Proteomes" id="UP000770717"/>
    </source>
</evidence>
<evidence type="ECO:0008006" key="4">
    <source>
        <dbReference type="Google" id="ProtNLM"/>
    </source>
</evidence>
<accession>A0A8J6E7W2</accession>
<protein>
    <recommendedName>
        <fullName evidence="4">WD repeat domain 73</fullName>
    </recommendedName>
</protein>
<dbReference type="OrthoDB" id="9822052at2759"/>
<feature type="non-terminal residue" evidence="2">
    <location>
        <position position="1"/>
    </location>
</feature>
<keyword evidence="3" id="KW-1185">Reference proteome</keyword>
<dbReference type="GO" id="GO:0000922">
    <property type="term" value="C:spindle pole"/>
    <property type="evidence" value="ECO:0007669"/>
    <property type="project" value="TreeGrafter"/>
</dbReference>
<evidence type="ECO:0000256" key="1">
    <source>
        <dbReference type="ARBA" id="ARBA00022737"/>
    </source>
</evidence>
<organism evidence="2 3">
    <name type="scientific">Eleutherodactylus coqui</name>
    <name type="common">Puerto Rican coqui</name>
    <dbReference type="NCBI Taxonomy" id="57060"/>
    <lineage>
        <taxon>Eukaryota</taxon>
        <taxon>Metazoa</taxon>
        <taxon>Chordata</taxon>
        <taxon>Craniata</taxon>
        <taxon>Vertebrata</taxon>
        <taxon>Euteleostomi</taxon>
        <taxon>Amphibia</taxon>
        <taxon>Batrachia</taxon>
        <taxon>Anura</taxon>
        <taxon>Neobatrachia</taxon>
        <taxon>Hyloidea</taxon>
        <taxon>Eleutherodactylidae</taxon>
        <taxon>Eleutherodactylinae</taxon>
        <taxon>Eleutherodactylus</taxon>
        <taxon>Eleutherodactylus</taxon>
    </lineage>
</organism>
<dbReference type="PANTHER" id="PTHR46947:SF1">
    <property type="entry name" value="WD REPEAT-CONTAINING PROTEIN 73"/>
    <property type="match status" value="1"/>
</dbReference>
<dbReference type="EMBL" id="WNTK01007893">
    <property type="protein sequence ID" value="KAG9463137.1"/>
    <property type="molecule type" value="Genomic_DNA"/>
</dbReference>
<sequence length="280" mass="29914">SLLVTGGLSAAHIQIWRVGAEDRDVIQPTISIPSDASNETWTKIAVSEAASPHVVHGAQIDGVHVTEIESARCTYMLAASSGEAVGSLAFLDPSTIHLCCLSGRQIIADVRQPGIAGQGSAALKVPGDGQWSAAVKPENQDACAMIASLSSRGHIMITDTRDMGTPLKCAKGKSSGGPSAAEEMMCVRWAPRLEDCVSVSGFDGTVQIYDTRRWDASVKEVDALFTHRGHSFMGKCEDGSAPRVTVHSWHPWKERTLVSAANDGSLHIWDWLDGPTQRCL</sequence>
<dbReference type="GO" id="GO:0031122">
    <property type="term" value="P:cytoplasmic microtubule organization"/>
    <property type="evidence" value="ECO:0007669"/>
    <property type="project" value="TreeGrafter"/>
</dbReference>
<name>A0A8J6E7W2_ELECQ</name>